<evidence type="ECO:0000313" key="12">
    <source>
        <dbReference type="Proteomes" id="UP000695007"/>
    </source>
</evidence>
<feature type="domain" description="Conserved oligomeric Golgi complex subunit 3 N-terminal" evidence="10">
    <location>
        <begin position="105"/>
        <end position="246"/>
    </location>
</feature>
<dbReference type="GO" id="GO:0006886">
    <property type="term" value="P:intracellular protein transport"/>
    <property type="evidence" value="ECO:0007669"/>
    <property type="project" value="InterPro"/>
</dbReference>
<feature type="compositionally biased region" description="Polar residues" evidence="9">
    <location>
        <begin position="831"/>
        <end position="846"/>
    </location>
</feature>
<reference evidence="13" key="1">
    <citation type="submission" date="2025-08" db="UniProtKB">
        <authorList>
            <consortium name="RefSeq"/>
        </authorList>
    </citation>
    <scope>IDENTIFICATION</scope>
</reference>
<evidence type="ECO:0000256" key="9">
    <source>
        <dbReference type="SAM" id="MobiDB-lite"/>
    </source>
</evidence>
<keyword evidence="6" id="KW-0333">Golgi apparatus</keyword>
<dbReference type="Pfam" id="PF04136">
    <property type="entry name" value="COG3_N"/>
    <property type="match status" value="1"/>
</dbReference>
<evidence type="ECO:0000256" key="6">
    <source>
        <dbReference type="ARBA" id="ARBA00023034"/>
    </source>
</evidence>
<evidence type="ECO:0000256" key="7">
    <source>
        <dbReference type="ARBA" id="ARBA00023136"/>
    </source>
</evidence>
<keyword evidence="12" id="KW-1185">Reference proteome</keyword>
<dbReference type="InterPro" id="IPR007265">
    <property type="entry name" value="COG_su3"/>
</dbReference>
<dbReference type="KEGG" id="csol:105362865"/>
<dbReference type="InterPro" id="IPR048320">
    <property type="entry name" value="COG3_N"/>
</dbReference>
<evidence type="ECO:0000256" key="3">
    <source>
        <dbReference type="ARBA" id="ARBA00020976"/>
    </source>
</evidence>
<dbReference type="GO" id="GO:0005801">
    <property type="term" value="C:cis-Golgi network"/>
    <property type="evidence" value="ECO:0007669"/>
    <property type="project" value="InterPro"/>
</dbReference>
<evidence type="ECO:0000256" key="4">
    <source>
        <dbReference type="ARBA" id="ARBA00022448"/>
    </source>
</evidence>
<proteinExistence type="inferred from homology"/>
<keyword evidence="4" id="KW-0813">Transport</keyword>
<evidence type="ECO:0000256" key="8">
    <source>
        <dbReference type="ARBA" id="ARBA00031339"/>
    </source>
</evidence>
<dbReference type="GO" id="GO:0006891">
    <property type="term" value="P:intra-Golgi vesicle-mediated transport"/>
    <property type="evidence" value="ECO:0007669"/>
    <property type="project" value="TreeGrafter"/>
</dbReference>
<accession>A0AAJ6YIJ7</accession>
<dbReference type="CTD" id="83548"/>
<dbReference type="GO" id="GO:0007030">
    <property type="term" value="P:Golgi organization"/>
    <property type="evidence" value="ECO:0007669"/>
    <property type="project" value="TreeGrafter"/>
</dbReference>
<dbReference type="AlphaFoldDB" id="A0AAJ6YIJ7"/>
<evidence type="ECO:0000259" key="10">
    <source>
        <dbReference type="Pfam" id="PF04136"/>
    </source>
</evidence>
<comment type="subcellular location">
    <subcellularLocation>
        <location evidence="1">Golgi apparatus membrane</location>
        <topology evidence="1">Peripheral membrane protein</topology>
    </subcellularLocation>
</comment>
<dbReference type="GO" id="GO:0000139">
    <property type="term" value="C:Golgi membrane"/>
    <property type="evidence" value="ECO:0007669"/>
    <property type="project" value="UniProtKB-SubCell"/>
</dbReference>
<evidence type="ECO:0000256" key="2">
    <source>
        <dbReference type="ARBA" id="ARBA00009936"/>
    </source>
</evidence>
<dbReference type="Proteomes" id="UP000695007">
    <property type="component" value="Unplaced"/>
</dbReference>
<evidence type="ECO:0000256" key="1">
    <source>
        <dbReference type="ARBA" id="ARBA00004395"/>
    </source>
</evidence>
<keyword evidence="5" id="KW-0653">Protein transport</keyword>
<dbReference type="GO" id="GO:0017119">
    <property type="term" value="C:Golgi transport complex"/>
    <property type="evidence" value="ECO:0007669"/>
    <property type="project" value="TreeGrafter"/>
</dbReference>
<dbReference type="PANTHER" id="PTHR13302">
    <property type="entry name" value="CONSERVED OLIGOMERIC GOLGI COMPLEX COMPONENT 3"/>
    <property type="match status" value="1"/>
</dbReference>
<sequence length="846" mass="97196">MAGPVNISDNLIKWDLANDSLAPLTVNQKFKLSSLEDEITTLDSVNLNKISSKSESVQFYNNSTIHSDNAQNTFDRIDSYQELLLCYSKLEQKHMTIEDIKYASYVEKLKSKRMECHDLYVQIKSVLNDFSSLAEQYILVSEKTTSLHEASEQLISDQEKLITFVEKIAEHVKYFKEVDYIMDKLDAPTLSVNSEIFFDLLDKIDANMEFMYNNSNFKESHTYLVKYRHCQSKAITLIQNYIFKLFTKATESILNPKDNESIQKNPDAALALFYGRFQSILPKAKQVIEQLEEKSNKRQEFESLLLECQQYFLSQRGIVLGPSIQKSLQSIKTKYNGDHCSLVRHSCSLLLHASIDEYRLFYQFFNKSSATLISFSESLCTCLYDTLRPFIIHINHLETLAEICCILRIEMLDEHVQNNTEPLQGFGNVCLQLLHDVQERLVFRAHLYLQSDVAGYNPSSGDIAYPEKLKMMEDIAESIREENRQIRMKKISLSSMESSGSSNIIEPISRTHIMGIDPMYQRNSHMGNSPADLHGMWYPTVRRTLVCLSRLYRCVDRPVFQSLSQEAITFCVQSIDIARERIQARSTPLDAELFQVKHLLILREQIAPFQVDFTVKEYSLDFSKVKTAAFSLLEKRSRLFTLSNNALLEFLLEGAPQMKEQLIDSRKHVDAKLKFSCQRFIQHVTHQLIEPVLLLLEKTKIPHQVSTPKSLGTAEVVANVVNDSVRLIKFKLPIIQQSMQLYLANRETESILFRPIKNSIVASFTQLSQLLSQLYTGDELMLIACPLPEQISLMLSSTTLARPTSNDHQELEVAKKSEQEKQEDNTDIKHMTSSQKIAKTMDTIQT</sequence>
<feature type="compositionally biased region" description="Basic and acidic residues" evidence="9">
    <location>
        <begin position="813"/>
        <end position="830"/>
    </location>
</feature>
<organism evidence="12 13">
    <name type="scientific">Ceratosolen solmsi marchali</name>
    <dbReference type="NCBI Taxonomy" id="326594"/>
    <lineage>
        <taxon>Eukaryota</taxon>
        <taxon>Metazoa</taxon>
        <taxon>Ecdysozoa</taxon>
        <taxon>Arthropoda</taxon>
        <taxon>Hexapoda</taxon>
        <taxon>Insecta</taxon>
        <taxon>Pterygota</taxon>
        <taxon>Neoptera</taxon>
        <taxon>Endopterygota</taxon>
        <taxon>Hymenoptera</taxon>
        <taxon>Apocrita</taxon>
        <taxon>Proctotrupomorpha</taxon>
        <taxon>Chalcidoidea</taxon>
        <taxon>Agaonidae</taxon>
        <taxon>Agaoninae</taxon>
        <taxon>Ceratosolen</taxon>
    </lineage>
</organism>
<feature type="domain" description="Conserved oligomeric Golgi complex subunit 3 C-terminal" evidence="11">
    <location>
        <begin position="271"/>
        <end position="625"/>
    </location>
</feature>
<evidence type="ECO:0000313" key="13">
    <source>
        <dbReference type="RefSeq" id="XP_011498696.1"/>
    </source>
</evidence>
<protein>
    <recommendedName>
        <fullName evidence="3">Conserved oligomeric Golgi complex subunit 3</fullName>
    </recommendedName>
    <alternativeName>
        <fullName evidence="8">Component of oligomeric Golgi complex 3</fullName>
    </alternativeName>
</protein>
<keyword evidence="7" id="KW-0472">Membrane</keyword>
<dbReference type="RefSeq" id="XP_011498696.1">
    <property type="nucleotide sequence ID" value="XM_011500394.1"/>
</dbReference>
<dbReference type="PANTHER" id="PTHR13302:SF8">
    <property type="entry name" value="CONSERVED OLIGOMERIC GOLGI COMPLEX SUBUNIT 3"/>
    <property type="match status" value="1"/>
</dbReference>
<dbReference type="Pfam" id="PF20671">
    <property type="entry name" value="COG3_C"/>
    <property type="match status" value="1"/>
</dbReference>
<feature type="region of interest" description="Disordered" evidence="9">
    <location>
        <begin position="813"/>
        <end position="846"/>
    </location>
</feature>
<dbReference type="GeneID" id="105362865"/>
<name>A0AAJ6YIJ7_9HYME</name>
<dbReference type="InterPro" id="IPR048685">
    <property type="entry name" value="COG3_C"/>
</dbReference>
<evidence type="ECO:0000256" key="5">
    <source>
        <dbReference type="ARBA" id="ARBA00022927"/>
    </source>
</evidence>
<evidence type="ECO:0000259" key="11">
    <source>
        <dbReference type="Pfam" id="PF20671"/>
    </source>
</evidence>
<comment type="similarity">
    <text evidence="2">Belongs to the COG3 family.</text>
</comment>
<gene>
    <name evidence="13" type="primary">LOC105362865</name>
</gene>